<gene>
    <name evidence="1" type="primary">mdaB_1</name>
    <name evidence="1" type="ORF">NCTC8261_01093</name>
</gene>
<evidence type="ECO:0000313" key="1">
    <source>
        <dbReference type="EMBL" id="SUH34890.1"/>
    </source>
</evidence>
<accession>A0A379WLX0</accession>
<name>A0A379WLX0_SALET</name>
<protein>
    <submittedName>
        <fullName evidence="1">Oxidoreductase</fullName>
    </submittedName>
</protein>
<dbReference type="Proteomes" id="UP000254712">
    <property type="component" value="Unassembled WGS sequence"/>
</dbReference>
<reference evidence="1 2" key="1">
    <citation type="submission" date="2018-06" db="EMBL/GenBank/DDBJ databases">
        <authorList>
            <consortium name="Pathogen Informatics"/>
            <person name="Doyle S."/>
        </authorList>
    </citation>
    <scope>NUCLEOTIDE SEQUENCE [LARGE SCALE GENOMIC DNA]</scope>
    <source>
        <strain evidence="1 2">NCTC8261</strain>
    </source>
</reference>
<sequence>MASICHSIKPTVPGHGRAANVYANDVIKMPDVPRYTAEYRKHLSEIFA</sequence>
<organism evidence="1 2">
    <name type="scientific">Salmonella enterica I</name>
    <dbReference type="NCBI Taxonomy" id="59201"/>
    <lineage>
        <taxon>Bacteria</taxon>
        <taxon>Pseudomonadati</taxon>
        <taxon>Pseudomonadota</taxon>
        <taxon>Gammaproteobacteria</taxon>
        <taxon>Enterobacterales</taxon>
        <taxon>Enterobacteriaceae</taxon>
        <taxon>Salmonella</taxon>
    </lineage>
</organism>
<dbReference type="AlphaFoldDB" id="A0A379WLX0"/>
<evidence type="ECO:0000313" key="2">
    <source>
        <dbReference type="Proteomes" id="UP000254712"/>
    </source>
</evidence>
<dbReference type="EMBL" id="UGXT01000002">
    <property type="protein sequence ID" value="SUH34890.1"/>
    <property type="molecule type" value="Genomic_DNA"/>
</dbReference>
<proteinExistence type="predicted"/>